<feature type="transmembrane region" description="Helical" evidence="8">
    <location>
        <begin position="296"/>
        <end position="320"/>
    </location>
</feature>
<protein>
    <recommendedName>
        <fullName evidence="9">Major facilitator superfamily (MFS) profile domain-containing protein</fullName>
    </recommendedName>
</protein>
<feature type="transmembrane region" description="Helical" evidence="8">
    <location>
        <begin position="332"/>
        <end position="352"/>
    </location>
</feature>
<keyword evidence="2" id="KW-0813">Transport</keyword>
<evidence type="ECO:0000259" key="9">
    <source>
        <dbReference type="PROSITE" id="PS50850"/>
    </source>
</evidence>
<feature type="domain" description="Major facilitator superfamily (MFS) profile" evidence="9">
    <location>
        <begin position="67"/>
        <end position="482"/>
    </location>
</feature>
<dbReference type="Pfam" id="PF07690">
    <property type="entry name" value="MFS_1"/>
    <property type="match status" value="1"/>
</dbReference>
<feature type="transmembrane region" description="Helical" evidence="8">
    <location>
        <begin position="67"/>
        <end position="85"/>
    </location>
</feature>
<evidence type="ECO:0000256" key="6">
    <source>
        <dbReference type="ARBA" id="ARBA00037968"/>
    </source>
</evidence>
<dbReference type="AlphaFoldDB" id="A0A225APW7"/>
<evidence type="ECO:0000256" key="2">
    <source>
        <dbReference type="ARBA" id="ARBA00022448"/>
    </source>
</evidence>
<feature type="compositionally biased region" description="Basic and acidic residues" evidence="7">
    <location>
        <begin position="1061"/>
        <end position="1079"/>
    </location>
</feature>
<reference evidence="10 11" key="1">
    <citation type="submission" date="2015-06" db="EMBL/GenBank/DDBJ databases">
        <title>Talaromyces atroroseus IBT 11181 draft genome.</title>
        <authorList>
            <person name="Rasmussen K.B."/>
            <person name="Rasmussen S."/>
            <person name="Petersen B."/>
            <person name="Sicheritz-Ponten T."/>
            <person name="Mortensen U.H."/>
            <person name="Thrane U."/>
        </authorList>
    </citation>
    <scope>NUCLEOTIDE SEQUENCE [LARGE SCALE GENOMIC DNA]</scope>
    <source>
        <strain evidence="10 11">IBT 11181</strain>
    </source>
</reference>
<feature type="transmembrane region" description="Helical" evidence="8">
    <location>
        <begin position="193"/>
        <end position="215"/>
    </location>
</feature>
<organism evidence="10 11">
    <name type="scientific">Talaromyces atroroseus</name>
    <dbReference type="NCBI Taxonomy" id="1441469"/>
    <lineage>
        <taxon>Eukaryota</taxon>
        <taxon>Fungi</taxon>
        <taxon>Dikarya</taxon>
        <taxon>Ascomycota</taxon>
        <taxon>Pezizomycotina</taxon>
        <taxon>Eurotiomycetes</taxon>
        <taxon>Eurotiomycetidae</taxon>
        <taxon>Eurotiales</taxon>
        <taxon>Trichocomaceae</taxon>
        <taxon>Talaromyces</taxon>
        <taxon>Talaromyces sect. Trachyspermi</taxon>
    </lineage>
</organism>
<dbReference type="GeneID" id="31007472"/>
<keyword evidence="11" id="KW-1185">Reference proteome</keyword>
<dbReference type="InterPro" id="IPR020846">
    <property type="entry name" value="MFS_dom"/>
</dbReference>
<feature type="region of interest" description="Disordered" evidence="7">
    <location>
        <begin position="619"/>
        <end position="670"/>
    </location>
</feature>
<sequence>MADSKIGNDNALHVETATPRHVDPKDDCLSKAIKHADRAANLVNSGERPLLTEADSKRICRKTDRNILVVLMWVYFLQILDKSALGYGATFGLQEDNNLTGDQYSLVSSVSSIAQLAWQPFSSYLIVRVPHRILMPILCLGWGIAQACMAACHSFSGLMATRFFLGLFEAGCLPLFSLITSQWYRRAEQPMRVAAWYGTNGLGTIVAAGASVGLAHIQSDILRPWQIIFLFVGLLTIVSVPFIFLLLENDIPSARFLTEEEKPMAVERLRANQTGTGSREFKWEHVLEAVIEPKTWLFVAMSLLLNVGASVTNTFGPLILSGFGFDSYTTSLLNMPLGVMQILVILLSSYLAQKARVKGAICAGFMLPVVAGLAMLYTIPHQGNEAPLLVGYYFLAFLYGGNPLIISWIVGNTAGTTKKSFVASAYNAASSAGNIIGPLLFNSKDAPTYHPGLRDCLAIFVTLVAVLFMQWGNLVFLNKMQEKKRVQNGKPAKMVDHSMQQQYHDFEEDVVEAEAGPMQVPEEIGENAFLDLTDRKNDEFGKHCIVRAGTCKSVKIIPRNATNDQNIDIGETIQRYYRGYRTRRELKGWSLSSSTRWLEAVKEAQWHKSMANQYCAEPNGDVDVDVDSGNGNKDDIIQHGGAENKQQQQVNEEDNEVDSVRRESQTGHLSPEVRRKWKLARQVALRAGGDDNIHDKILEEERVQRTSSMVSASGGHSIHTFQQSTSRQKRGQPSIPTTTAADVEKTSKMMDLQYFLEMVDTKHRYGSNLRAYHSVWKNSPSKQNFFYWLDYGEGKDVELERVPRERLEREQVRYLSREERQDYLVVVDANGRFRWAKDGQRVWTDSDHFRDSIRGVVPVDNNTPSFRQYSEEGDELIGSSSSTSSDDSDDEASDDEVQRYVNPDFENAKGIKKIEYVSPAVIFNQLMQKSLKKKDKWIFVADTSFRIYIGIKESGAFQHSSFLRGARISAAGLIKIKNGQLRSLSPLSGHYRPPAANFRAFVHTLQNNGVDMSHVSISRSYAILVGIEGYMKFKQKKKVVKEKIEEEKKSKYLNHSPSSNEKTDGNGVRDGDDIPEISRSRPTQKKVGTTTTVNRVSTRESTEKQPDNGSGKKRTGLLSAITRKLSKRGSTQESKPVEIRGRGIPGTAPEEGVPAPEGHR</sequence>
<evidence type="ECO:0000256" key="8">
    <source>
        <dbReference type="SAM" id="Phobius"/>
    </source>
</evidence>
<dbReference type="InterPro" id="IPR036259">
    <property type="entry name" value="MFS_trans_sf"/>
</dbReference>
<keyword evidence="3 8" id="KW-0812">Transmembrane</keyword>
<evidence type="ECO:0000256" key="3">
    <source>
        <dbReference type="ARBA" id="ARBA00022692"/>
    </source>
</evidence>
<evidence type="ECO:0000256" key="7">
    <source>
        <dbReference type="SAM" id="MobiDB-lite"/>
    </source>
</evidence>
<feature type="compositionally biased region" description="Basic and acidic residues" evidence="7">
    <location>
        <begin position="1097"/>
        <end position="1106"/>
    </location>
</feature>
<dbReference type="Proteomes" id="UP000214365">
    <property type="component" value="Unassembled WGS sequence"/>
</dbReference>
<dbReference type="Gene3D" id="1.20.1250.20">
    <property type="entry name" value="MFS general substrate transporter like domains"/>
    <property type="match status" value="2"/>
</dbReference>
<feature type="region of interest" description="Disordered" evidence="7">
    <location>
        <begin position="862"/>
        <end position="899"/>
    </location>
</feature>
<proteinExistence type="inferred from homology"/>
<comment type="similarity">
    <text evidence="6">Belongs to the major facilitator superfamily. Allantoate permease family.</text>
</comment>
<feature type="region of interest" description="Disordered" evidence="7">
    <location>
        <begin position="1048"/>
        <end position="1160"/>
    </location>
</feature>
<dbReference type="RefSeq" id="XP_020117117.1">
    <property type="nucleotide sequence ID" value="XM_020263025.1"/>
</dbReference>
<feature type="transmembrane region" description="Helical" evidence="8">
    <location>
        <begin position="457"/>
        <end position="477"/>
    </location>
</feature>
<dbReference type="STRING" id="1441469.A0A225APW7"/>
<dbReference type="EMBL" id="LFMY01000013">
    <property type="protein sequence ID" value="OKL56996.1"/>
    <property type="molecule type" value="Genomic_DNA"/>
</dbReference>
<comment type="subcellular location">
    <subcellularLocation>
        <location evidence="1">Membrane</location>
        <topology evidence="1">Multi-pass membrane protein</topology>
    </subcellularLocation>
</comment>
<feature type="transmembrane region" description="Helical" evidence="8">
    <location>
        <begin position="359"/>
        <end position="379"/>
    </location>
</feature>
<keyword evidence="4 8" id="KW-1133">Transmembrane helix</keyword>
<feature type="transmembrane region" description="Helical" evidence="8">
    <location>
        <begin position="105"/>
        <end position="127"/>
    </location>
</feature>
<feature type="transmembrane region" description="Helical" evidence="8">
    <location>
        <begin position="227"/>
        <end position="247"/>
    </location>
</feature>
<evidence type="ECO:0000256" key="5">
    <source>
        <dbReference type="ARBA" id="ARBA00023136"/>
    </source>
</evidence>
<dbReference type="PANTHER" id="PTHR43791">
    <property type="entry name" value="PERMEASE-RELATED"/>
    <property type="match status" value="1"/>
</dbReference>
<name>A0A225APW7_TALAT</name>
<accession>A0A225APW7</accession>
<evidence type="ECO:0000256" key="1">
    <source>
        <dbReference type="ARBA" id="ARBA00004141"/>
    </source>
</evidence>
<dbReference type="PROSITE" id="PS50850">
    <property type="entry name" value="MFS"/>
    <property type="match status" value="1"/>
</dbReference>
<dbReference type="PANTHER" id="PTHR43791:SF16">
    <property type="entry name" value="TRANSPORTER, PUTATIVE (AFU_ORTHOLOGUE AFUA_3G01840)-RELATED"/>
    <property type="match status" value="1"/>
</dbReference>
<feature type="transmembrane region" description="Helical" evidence="8">
    <location>
        <begin position="162"/>
        <end position="181"/>
    </location>
</feature>
<feature type="compositionally biased region" description="Acidic residues" evidence="7">
    <location>
        <begin position="886"/>
        <end position="895"/>
    </location>
</feature>
<dbReference type="SUPFAM" id="SSF103473">
    <property type="entry name" value="MFS general substrate transporter"/>
    <property type="match status" value="1"/>
</dbReference>
<keyword evidence="5 8" id="KW-0472">Membrane</keyword>
<feature type="transmembrane region" description="Helical" evidence="8">
    <location>
        <begin position="391"/>
        <end position="410"/>
    </location>
</feature>
<feature type="region of interest" description="Disordered" evidence="7">
    <location>
        <begin position="708"/>
        <end position="739"/>
    </location>
</feature>
<dbReference type="InterPro" id="IPR011701">
    <property type="entry name" value="MFS"/>
</dbReference>
<feature type="compositionally biased region" description="Polar residues" evidence="7">
    <location>
        <begin position="1086"/>
        <end position="1096"/>
    </location>
</feature>
<gene>
    <name evidence="10" type="ORF">UA08_07716</name>
</gene>
<evidence type="ECO:0000313" key="11">
    <source>
        <dbReference type="Proteomes" id="UP000214365"/>
    </source>
</evidence>
<dbReference type="FunFam" id="1.20.1250.20:FF:000295">
    <property type="entry name" value="Unplaced genomic scaffold supercont1.7, whole genome shotgun sequence"/>
    <property type="match status" value="1"/>
</dbReference>
<evidence type="ECO:0000256" key="4">
    <source>
        <dbReference type="ARBA" id="ARBA00022989"/>
    </source>
</evidence>
<comment type="caution">
    <text evidence="10">The sequence shown here is derived from an EMBL/GenBank/DDBJ whole genome shotgun (WGS) entry which is preliminary data.</text>
</comment>
<dbReference type="OrthoDB" id="4454541at2759"/>
<dbReference type="FunFam" id="1.20.1250.20:FF:000064">
    <property type="entry name" value="MFS allantoate transporter"/>
    <property type="match status" value="1"/>
</dbReference>
<dbReference type="GO" id="GO:0022857">
    <property type="term" value="F:transmembrane transporter activity"/>
    <property type="evidence" value="ECO:0007669"/>
    <property type="project" value="InterPro"/>
</dbReference>
<feature type="transmembrane region" description="Helical" evidence="8">
    <location>
        <begin position="134"/>
        <end position="156"/>
    </location>
</feature>
<evidence type="ECO:0000313" key="10">
    <source>
        <dbReference type="EMBL" id="OKL56996.1"/>
    </source>
</evidence>
<dbReference type="GO" id="GO:0016020">
    <property type="term" value="C:membrane"/>
    <property type="evidence" value="ECO:0007669"/>
    <property type="project" value="UniProtKB-SubCell"/>
</dbReference>